<comment type="caution">
    <text evidence="6">The sequence shown here is derived from an EMBL/GenBank/DDBJ whole genome shotgun (WGS) entry which is preliminary data.</text>
</comment>
<feature type="compositionally biased region" description="Basic and acidic residues" evidence="4">
    <location>
        <begin position="133"/>
        <end position="152"/>
    </location>
</feature>
<proteinExistence type="inferred from homology"/>
<dbReference type="InterPro" id="IPR029044">
    <property type="entry name" value="Nucleotide-diphossugar_trans"/>
</dbReference>
<dbReference type="OrthoDB" id="196370at2157"/>
<sequence>MDLSVVVPTLNGRDRLAACLDALAADAPDAEVIVVNGPSADGTTGMVRDRDDVDVLVEISDRTVNVARNAGIEVATSDAVALVDYDNRIEPGWREAVAAGLDASPVVSGPVTPIPPSGTADGDSTATDDAERDDPSEPERSPSEPERNRIAGRDVTYFEGGNVAFRRDALRDLDGFDEYLRVGGARDAAHRLARMDREVAWRPELAARKELPTPTAADGGRSAHEWGWKYRALAYRLLKNYGVRPTVLLRTGSHALGDALGAAKDVVRGESTPTRWAATGRDVLLGLTGGTSDGLVARRRDRSPARNPNGISTRADRAVAKYDRRAGANGDGATEADGGGPTGVEGERVTEVDADE</sequence>
<dbReference type="Pfam" id="PF00535">
    <property type="entry name" value="Glycos_transf_2"/>
    <property type="match status" value="1"/>
</dbReference>
<dbReference type="GO" id="GO:0016757">
    <property type="term" value="F:glycosyltransferase activity"/>
    <property type="evidence" value="ECO:0007669"/>
    <property type="project" value="UniProtKB-KW"/>
</dbReference>
<gene>
    <name evidence="6" type="ORF">J2744_001689</name>
</gene>
<dbReference type="EMBL" id="JAGGKE010000006">
    <property type="protein sequence ID" value="MBP1902006.1"/>
    <property type="molecule type" value="Genomic_DNA"/>
</dbReference>
<dbReference type="RefSeq" id="WP_209546602.1">
    <property type="nucleotide sequence ID" value="NZ_BAAADX010000002.1"/>
</dbReference>
<feature type="region of interest" description="Disordered" evidence="4">
    <location>
        <begin position="104"/>
        <end position="153"/>
    </location>
</feature>
<feature type="compositionally biased region" description="Basic and acidic residues" evidence="4">
    <location>
        <begin position="345"/>
        <end position="356"/>
    </location>
</feature>
<reference evidence="6 7" key="1">
    <citation type="submission" date="2021-03" db="EMBL/GenBank/DDBJ databases">
        <title>Genomic Encyclopedia of Type Strains, Phase IV (KMG-IV): sequencing the most valuable type-strain genomes for metagenomic binning, comparative biology and taxonomic classification.</title>
        <authorList>
            <person name="Goeker M."/>
        </authorList>
    </citation>
    <scope>NUCLEOTIDE SEQUENCE [LARGE SCALE GENOMIC DNA]</scope>
    <source>
        <strain evidence="6 7">DSM 12287</strain>
    </source>
</reference>
<keyword evidence="3" id="KW-0808">Transferase</keyword>
<keyword evidence="7" id="KW-1185">Reference proteome</keyword>
<protein>
    <submittedName>
        <fullName evidence="6">Glycosyltransferase involved in cell wall biosynthesis</fullName>
    </submittedName>
</protein>
<name>A0A8J7RDL4_9EURY</name>
<dbReference type="InterPro" id="IPR001173">
    <property type="entry name" value="Glyco_trans_2-like"/>
</dbReference>
<feature type="domain" description="Glycosyltransferase 2-like" evidence="5">
    <location>
        <begin position="4"/>
        <end position="173"/>
    </location>
</feature>
<evidence type="ECO:0000256" key="4">
    <source>
        <dbReference type="SAM" id="MobiDB-lite"/>
    </source>
</evidence>
<evidence type="ECO:0000256" key="3">
    <source>
        <dbReference type="ARBA" id="ARBA00022679"/>
    </source>
</evidence>
<evidence type="ECO:0000256" key="1">
    <source>
        <dbReference type="ARBA" id="ARBA00006739"/>
    </source>
</evidence>
<evidence type="ECO:0000256" key="2">
    <source>
        <dbReference type="ARBA" id="ARBA00022676"/>
    </source>
</evidence>
<dbReference type="SUPFAM" id="SSF53448">
    <property type="entry name" value="Nucleotide-diphospho-sugar transferases"/>
    <property type="match status" value="1"/>
</dbReference>
<accession>A0A8J7RDL4</accession>
<dbReference type="PANTHER" id="PTHR43179:SF12">
    <property type="entry name" value="GALACTOFURANOSYLTRANSFERASE GLFT2"/>
    <property type="match status" value="1"/>
</dbReference>
<comment type="similarity">
    <text evidence="1">Belongs to the glycosyltransferase 2 family.</text>
</comment>
<evidence type="ECO:0000313" key="6">
    <source>
        <dbReference type="EMBL" id="MBP1902006.1"/>
    </source>
</evidence>
<feature type="region of interest" description="Disordered" evidence="4">
    <location>
        <begin position="294"/>
        <end position="356"/>
    </location>
</feature>
<evidence type="ECO:0000313" key="7">
    <source>
        <dbReference type="Proteomes" id="UP000770586"/>
    </source>
</evidence>
<organism evidence="6 7">
    <name type="scientific">Halorubrum trapanicum</name>
    <dbReference type="NCBI Taxonomy" id="29284"/>
    <lineage>
        <taxon>Archaea</taxon>
        <taxon>Methanobacteriati</taxon>
        <taxon>Methanobacteriota</taxon>
        <taxon>Stenosarchaea group</taxon>
        <taxon>Halobacteria</taxon>
        <taxon>Halobacteriales</taxon>
        <taxon>Haloferacaceae</taxon>
        <taxon>Halorubrum</taxon>
    </lineage>
</organism>
<dbReference type="AlphaFoldDB" id="A0A8J7RDL4"/>
<feature type="compositionally biased region" description="Basic and acidic residues" evidence="4">
    <location>
        <begin position="314"/>
        <end position="326"/>
    </location>
</feature>
<dbReference type="Gene3D" id="3.90.550.10">
    <property type="entry name" value="Spore Coat Polysaccharide Biosynthesis Protein SpsA, Chain A"/>
    <property type="match status" value="1"/>
</dbReference>
<keyword evidence="2" id="KW-0328">Glycosyltransferase</keyword>
<evidence type="ECO:0000259" key="5">
    <source>
        <dbReference type="Pfam" id="PF00535"/>
    </source>
</evidence>
<dbReference type="CDD" id="cd00761">
    <property type="entry name" value="Glyco_tranf_GTA_type"/>
    <property type="match status" value="1"/>
</dbReference>
<dbReference type="Proteomes" id="UP000770586">
    <property type="component" value="Unassembled WGS sequence"/>
</dbReference>
<dbReference type="PANTHER" id="PTHR43179">
    <property type="entry name" value="RHAMNOSYLTRANSFERASE WBBL"/>
    <property type="match status" value="1"/>
</dbReference>